<comment type="caution">
    <text evidence="8">The sequence shown here is derived from an EMBL/GenBank/DDBJ whole genome shotgun (WGS) entry which is preliminary data.</text>
</comment>
<name>A0A9W6Z973_9STRA</name>
<proteinExistence type="inferred from homology"/>
<evidence type="ECO:0000259" key="7">
    <source>
        <dbReference type="Pfam" id="PF10520"/>
    </source>
</evidence>
<dbReference type="Pfam" id="PF10520">
    <property type="entry name" value="Lipid_desat"/>
    <property type="match status" value="1"/>
</dbReference>
<feature type="domain" description="Lipid desaturase" evidence="7">
    <location>
        <begin position="150"/>
        <end position="319"/>
    </location>
</feature>
<evidence type="ECO:0000256" key="6">
    <source>
        <dbReference type="SAM" id="Phobius"/>
    </source>
</evidence>
<reference evidence="9" key="1">
    <citation type="journal article" date="2023" name="Commun. Biol.">
        <title>Genome analysis of Parmales, the sister group of diatoms, reveals the evolutionary specialization of diatoms from phago-mixotrophs to photoautotrophs.</title>
        <authorList>
            <person name="Ban H."/>
            <person name="Sato S."/>
            <person name="Yoshikawa S."/>
            <person name="Yamada K."/>
            <person name="Nakamura Y."/>
            <person name="Ichinomiya M."/>
            <person name="Sato N."/>
            <person name="Blanc-Mathieu R."/>
            <person name="Endo H."/>
            <person name="Kuwata A."/>
            <person name="Ogata H."/>
        </authorList>
    </citation>
    <scope>NUCLEOTIDE SEQUENCE [LARGE SCALE GENOMIC DNA]</scope>
    <source>
        <strain evidence="9">NIES 3699</strain>
    </source>
</reference>
<dbReference type="Proteomes" id="UP001165160">
    <property type="component" value="Unassembled WGS sequence"/>
</dbReference>
<comment type="subcellular location">
    <subcellularLocation>
        <location evidence="1">Membrane</location>
        <topology evidence="1">Multi-pass membrane protein</topology>
    </subcellularLocation>
</comment>
<feature type="transmembrane region" description="Helical" evidence="6">
    <location>
        <begin position="107"/>
        <end position="124"/>
    </location>
</feature>
<accession>A0A9W6Z973</accession>
<dbReference type="GO" id="GO:0016020">
    <property type="term" value="C:membrane"/>
    <property type="evidence" value="ECO:0007669"/>
    <property type="project" value="UniProtKB-SubCell"/>
</dbReference>
<feature type="transmembrane region" description="Helical" evidence="6">
    <location>
        <begin position="136"/>
        <end position="153"/>
    </location>
</feature>
<dbReference type="InterPro" id="IPR019547">
    <property type="entry name" value="Lipid_desat"/>
</dbReference>
<dbReference type="EMBL" id="BRXX01000578">
    <property type="protein sequence ID" value="GMH47886.1"/>
    <property type="molecule type" value="Genomic_DNA"/>
</dbReference>
<dbReference type="AlphaFoldDB" id="A0A9W6Z973"/>
<keyword evidence="3 6" id="KW-0812">Transmembrane</keyword>
<keyword evidence="9" id="KW-1185">Reference proteome</keyword>
<evidence type="ECO:0000256" key="4">
    <source>
        <dbReference type="ARBA" id="ARBA00022989"/>
    </source>
</evidence>
<evidence type="ECO:0000256" key="2">
    <source>
        <dbReference type="ARBA" id="ARBA00007620"/>
    </source>
</evidence>
<organism evidence="8 9">
    <name type="scientific">Triparma verrucosa</name>
    <dbReference type="NCBI Taxonomy" id="1606542"/>
    <lineage>
        <taxon>Eukaryota</taxon>
        <taxon>Sar</taxon>
        <taxon>Stramenopiles</taxon>
        <taxon>Ochrophyta</taxon>
        <taxon>Bolidophyceae</taxon>
        <taxon>Parmales</taxon>
        <taxon>Triparmaceae</taxon>
        <taxon>Triparma</taxon>
    </lineage>
</organism>
<sequence length="338" mass="38091">MFIKMKYVALIIVGTLCLASGFLTPLKYDSKVLSSLSLRRSSVNVPFCTSLKSATLPPPSSSKVKVSPSKSTDKSQDFVFGLSDDLVREKGRKTLVLEGDDLTTKPYQIILVWGTFLVQFLLSLSSLSTISSSHPLLSLPLTLTTLLLTYALSDLGSGIFHWSVDNYGNGSTPILGNIIAAFQGHHTAPWTITERGFENNVHKLCYPFGVALPLLSYLLGLRGIGLLSLTTFCFFEIMSQELHKWTHQTPKDTSSVINWLQKYNFVLSRRSHNKHHTMPFSGNYCIVNGWNNGWLDRSGFFRRLEKMVWEWKGVESNSWKLDGELKERTLRGEFRQEV</sequence>
<keyword evidence="5 6" id="KW-0472">Membrane</keyword>
<feature type="transmembrane region" description="Helical" evidence="6">
    <location>
        <begin position="214"/>
        <end position="235"/>
    </location>
</feature>
<evidence type="ECO:0000256" key="5">
    <source>
        <dbReference type="ARBA" id="ARBA00023136"/>
    </source>
</evidence>
<comment type="similarity">
    <text evidence="2">Belongs to the fatty acid desaturase CarF family.</text>
</comment>
<evidence type="ECO:0000313" key="9">
    <source>
        <dbReference type="Proteomes" id="UP001165160"/>
    </source>
</evidence>
<keyword evidence="4 6" id="KW-1133">Transmembrane helix</keyword>
<evidence type="ECO:0000256" key="1">
    <source>
        <dbReference type="ARBA" id="ARBA00004141"/>
    </source>
</evidence>
<dbReference type="PANTHER" id="PTHR48231:SF1">
    <property type="entry name" value="OS08G0187900 PROTEIN"/>
    <property type="match status" value="1"/>
</dbReference>
<dbReference type="PANTHER" id="PTHR48231">
    <property type="entry name" value="TMEM189_B_DMAIN DOMAIN-CONTAINING PROTEIN"/>
    <property type="match status" value="1"/>
</dbReference>
<evidence type="ECO:0000256" key="3">
    <source>
        <dbReference type="ARBA" id="ARBA00022692"/>
    </source>
</evidence>
<gene>
    <name evidence="8" type="ORF">TrVE_jg8972</name>
</gene>
<evidence type="ECO:0000313" key="8">
    <source>
        <dbReference type="EMBL" id="GMH47886.1"/>
    </source>
</evidence>
<protein>
    <recommendedName>
        <fullName evidence="7">Lipid desaturase domain-containing protein</fullName>
    </recommendedName>
</protein>